<dbReference type="Gene3D" id="3.40.109.10">
    <property type="entry name" value="NADH Oxidase"/>
    <property type="match status" value="1"/>
</dbReference>
<dbReference type="EMBL" id="FOLL01000008">
    <property type="protein sequence ID" value="SFC32629.1"/>
    <property type="molecule type" value="Genomic_DNA"/>
</dbReference>
<dbReference type="InterPro" id="IPR029479">
    <property type="entry name" value="Nitroreductase"/>
</dbReference>
<dbReference type="PANTHER" id="PTHR43821:SF1">
    <property type="entry name" value="NAD(P)H NITROREDUCTASE YDJA-RELATED"/>
    <property type="match status" value="1"/>
</dbReference>
<dbReference type="AlphaFoldDB" id="A0A1I1I880"/>
<dbReference type="STRING" id="623281.SAMN05421747_108144"/>
<name>A0A1I1I880_9SPHI</name>
<feature type="binding site" evidence="8">
    <location>
        <position position="46"/>
    </location>
    <ligand>
        <name>FMN</name>
        <dbReference type="ChEBI" id="CHEBI:58210"/>
        <note>ligand shared between dimeric partners</note>
    </ligand>
</feature>
<dbReference type="InterPro" id="IPR026021">
    <property type="entry name" value="YdjA-like"/>
</dbReference>
<sequence length="192" mass="21308">MPTDFETITRIIKHRRSVFPPSFTSAAIPKELLSELLACAHTAPTHKLTQPWRFVVFREDGLPKLADHLAMLYKENTPAEQFIQKKYDNTREKVLQSGAVIAIVVSYSGAVPQWEELAATACAVQNLWLAASAAGIGGYWSSPGTVSAMGDFLALAGNEECLGFFYMGYHTEPPREANRRPLMAAIRWEEHG</sequence>
<dbReference type="PIRSF" id="PIRSF000232">
    <property type="entry name" value="YdjA"/>
    <property type="match status" value="1"/>
</dbReference>
<dbReference type="InterPro" id="IPR052530">
    <property type="entry name" value="NAD(P)H_nitroreductase"/>
</dbReference>
<evidence type="ECO:0000313" key="11">
    <source>
        <dbReference type="Proteomes" id="UP000199577"/>
    </source>
</evidence>
<dbReference type="CDD" id="cd02135">
    <property type="entry name" value="YdjA-like"/>
    <property type="match status" value="1"/>
</dbReference>
<evidence type="ECO:0000259" key="9">
    <source>
        <dbReference type="Pfam" id="PF00881"/>
    </source>
</evidence>
<dbReference type="RefSeq" id="WP_090973547.1">
    <property type="nucleotide sequence ID" value="NZ_FOLL01000008.1"/>
</dbReference>
<keyword evidence="2 7" id="KW-0285">Flavoprotein</keyword>
<dbReference type="OrthoDB" id="9804207at2"/>
<dbReference type="Pfam" id="PF00881">
    <property type="entry name" value="Nitroreductase"/>
    <property type="match status" value="1"/>
</dbReference>
<accession>A0A1I1I880</accession>
<evidence type="ECO:0000313" key="10">
    <source>
        <dbReference type="EMBL" id="SFC32629.1"/>
    </source>
</evidence>
<keyword evidence="3 7" id="KW-0288">FMN</keyword>
<evidence type="ECO:0000256" key="2">
    <source>
        <dbReference type="ARBA" id="ARBA00022630"/>
    </source>
</evidence>
<feature type="binding site" description="in other chain" evidence="8">
    <location>
        <begin position="140"/>
        <end position="142"/>
    </location>
    <ligand>
        <name>FMN</name>
        <dbReference type="ChEBI" id="CHEBI:58210"/>
        <note>ligand shared between dimeric partners</note>
    </ligand>
</feature>
<keyword evidence="11" id="KW-1185">Reference proteome</keyword>
<evidence type="ECO:0000256" key="7">
    <source>
        <dbReference type="PIRNR" id="PIRNR000232"/>
    </source>
</evidence>
<organism evidence="10 11">
    <name type="scientific">Parapedobacter composti</name>
    <dbReference type="NCBI Taxonomy" id="623281"/>
    <lineage>
        <taxon>Bacteria</taxon>
        <taxon>Pseudomonadati</taxon>
        <taxon>Bacteroidota</taxon>
        <taxon>Sphingobacteriia</taxon>
        <taxon>Sphingobacteriales</taxon>
        <taxon>Sphingobacteriaceae</taxon>
        <taxon>Parapedobacter</taxon>
    </lineage>
</organism>
<dbReference type="EC" id="1.-.-.-" evidence="7"/>
<evidence type="ECO:0000256" key="4">
    <source>
        <dbReference type="ARBA" id="ARBA00022857"/>
    </source>
</evidence>
<comment type="cofactor">
    <cofactor evidence="8">
        <name>FMN</name>
        <dbReference type="ChEBI" id="CHEBI:58210"/>
    </cofactor>
    <text evidence="8">Binds 1 FMN per subunit.</text>
</comment>
<dbReference type="GO" id="GO:0016491">
    <property type="term" value="F:oxidoreductase activity"/>
    <property type="evidence" value="ECO:0007669"/>
    <property type="project" value="UniProtKB-UniRule"/>
</dbReference>
<evidence type="ECO:0000256" key="8">
    <source>
        <dbReference type="PIRSR" id="PIRSR000232-1"/>
    </source>
</evidence>
<comment type="similarity">
    <text evidence="1 7">Belongs to the nitroreductase family.</text>
</comment>
<gene>
    <name evidence="10" type="ORF">SAMN05421747_108144</name>
</gene>
<dbReference type="PANTHER" id="PTHR43821">
    <property type="entry name" value="NAD(P)H NITROREDUCTASE YDJA-RELATED"/>
    <property type="match status" value="1"/>
</dbReference>
<keyword evidence="6 7" id="KW-0520">NAD</keyword>
<reference evidence="10 11" key="1">
    <citation type="submission" date="2016-10" db="EMBL/GenBank/DDBJ databases">
        <authorList>
            <person name="de Groot N.N."/>
        </authorList>
    </citation>
    <scope>NUCLEOTIDE SEQUENCE [LARGE SCALE GENOMIC DNA]</scope>
    <source>
        <strain evidence="10 11">DSM 22900</strain>
    </source>
</reference>
<evidence type="ECO:0000256" key="3">
    <source>
        <dbReference type="ARBA" id="ARBA00022643"/>
    </source>
</evidence>
<dbReference type="Proteomes" id="UP000199577">
    <property type="component" value="Unassembled WGS sequence"/>
</dbReference>
<proteinExistence type="inferred from homology"/>
<dbReference type="InterPro" id="IPR000415">
    <property type="entry name" value="Nitroreductase-like"/>
</dbReference>
<feature type="binding site" description="in other chain" evidence="8">
    <location>
        <begin position="15"/>
        <end position="17"/>
    </location>
    <ligand>
        <name>FMN</name>
        <dbReference type="ChEBI" id="CHEBI:58210"/>
        <note>ligand shared between dimeric partners</note>
    </ligand>
</feature>
<evidence type="ECO:0000256" key="6">
    <source>
        <dbReference type="ARBA" id="ARBA00023027"/>
    </source>
</evidence>
<protein>
    <recommendedName>
        <fullName evidence="7">Putative NAD(P)H nitroreductase</fullName>
        <ecNumber evidence="7">1.-.-.-</ecNumber>
    </recommendedName>
</protein>
<evidence type="ECO:0000256" key="1">
    <source>
        <dbReference type="ARBA" id="ARBA00007118"/>
    </source>
</evidence>
<feature type="domain" description="Nitroreductase" evidence="9">
    <location>
        <begin position="12"/>
        <end position="169"/>
    </location>
</feature>
<evidence type="ECO:0000256" key="5">
    <source>
        <dbReference type="ARBA" id="ARBA00023002"/>
    </source>
</evidence>
<dbReference type="SUPFAM" id="SSF55469">
    <property type="entry name" value="FMN-dependent nitroreductase-like"/>
    <property type="match status" value="1"/>
</dbReference>
<keyword evidence="4 7" id="KW-0521">NADP</keyword>
<keyword evidence="5 7" id="KW-0560">Oxidoreductase</keyword>